<evidence type="ECO:0000256" key="9">
    <source>
        <dbReference type="ARBA" id="ARBA00022679"/>
    </source>
</evidence>
<comment type="cofactor">
    <cofactor evidence="2">
        <name>[4Fe-4S] cluster</name>
        <dbReference type="ChEBI" id="CHEBI:49883"/>
    </cofactor>
</comment>
<evidence type="ECO:0000256" key="3">
    <source>
        <dbReference type="ARBA" id="ARBA00004496"/>
    </source>
</evidence>
<dbReference type="InterPro" id="IPR000014">
    <property type="entry name" value="PAS"/>
</dbReference>
<evidence type="ECO:0000313" key="22">
    <source>
        <dbReference type="EMBL" id="MDO8107613.1"/>
    </source>
</evidence>
<keyword evidence="12" id="KW-0418">Kinase</keyword>
<dbReference type="InterPro" id="IPR035965">
    <property type="entry name" value="PAS-like_dom_sf"/>
</dbReference>
<evidence type="ECO:0000256" key="12">
    <source>
        <dbReference type="ARBA" id="ARBA00022777"/>
    </source>
</evidence>
<evidence type="ECO:0000256" key="15">
    <source>
        <dbReference type="ARBA" id="ARBA00023012"/>
    </source>
</evidence>
<keyword evidence="8" id="KW-0597">Phosphoprotein</keyword>
<comment type="caution">
    <text evidence="22">The sequence shown here is derived from an EMBL/GenBank/DDBJ whole genome shotgun (WGS) entry which is preliminary data.</text>
</comment>
<dbReference type="InterPro" id="IPR005467">
    <property type="entry name" value="His_kinase_dom"/>
</dbReference>
<dbReference type="Gene3D" id="3.30.450.20">
    <property type="entry name" value="PAS domain"/>
    <property type="match status" value="1"/>
</dbReference>
<gene>
    <name evidence="22" type="ORF">Q6348_10440</name>
</gene>
<comment type="catalytic activity">
    <reaction evidence="1">
        <text>ATP + protein L-histidine = ADP + protein N-phospho-L-histidine.</text>
        <dbReference type="EC" id="2.7.13.3"/>
    </reaction>
</comment>
<sequence>MPTAEPGGGRHRLTVPVRSRRFWILQATILAIMTLHTLVLASLDGRDLVGIPAPLTSSLMLIPVLYAAMSFGAAGALATAGWATALFALHWLVVHRDPVTSAHLWIELVSMVVLGASGAVVGRQVDAERDARTRTERALRQVAVAEARFHDLFEHQPSPVVVTDADGVVVEANGAALRVLGHAVVGRPLVAVVGQTPHDLLERDVPLPIAGPDGTVRQYMPSTHSLTDRDGRTVTQVLLADVSPEHRRREVQRAFTGRVLEVQEQERLHLSRELHDDPLQQLTYLTRSLDELGSDPLLPSVLVQPVQDGLDVARNASAALRQLIQGLRPPILDDLGLVPALRQLADTVQKRAKISVHVRTVGAVTRAPSDVELAVYRIAQEALTNAAKHSGARSVALDVEFGARLTVSIRDDGRGFSPDRDGTGGLGLIGANERAERIGAQLAVESQLGAGTTIRVSAPLGR</sequence>
<evidence type="ECO:0000256" key="4">
    <source>
        <dbReference type="ARBA" id="ARBA00012438"/>
    </source>
</evidence>
<keyword evidence="19" id="KW-0472">Membrane</keyword>
<dbReference type="SMART" id="SM00091">
    <property type="entry name" value="PAS"/>
    <property type="match status" value="1"/>
</dbReference>
<keyword evidence="11" id="KW-0547">Nucleotide-binding</keyword>
<dbReference type="PROSITE" id="PS50109">
    <property type="entry name" value="HIS_KIN"/>
    <property type="match status" value="1"/>
</dbReference>
<dbReference type="InterPro" id="IPR003594">
    <property type="entry name" value="HATPase_dom"/>
</dbReference>
<evidence type="ECO:0000256" key="8">
    <source>
        <dbReference type="ARBA" id="ARBA00022553"/>
    </source>
</evidence>
<keyword evidence="19" id="KW-1133">Transmembrane helix</keyword>
<dbReference type="Gene3D" id="3.30.565.10">
    <property type="entry name" value="Histidine kinase-like ATPase, C-terminal domain"/>
    <property type="match status" value="1"/>
</dbReference>
<organism evidence="22 23">
    <name type="scientific">Actinotalea lenta</name>
    <dbReference type="NCBI Taxonomy" id="3064654"/>
    <lineage>
        <taxon>Bacteria</taxon>
        <taxon>Bacillati</taxon>
        <taxon>Actinomycetota</taxon>
        <taxon>Actinomycetes</taxon>
        <taxon>Micrococcales</taxon>
        <taxon>Cellulomonadaceae</taxon>
        <taxon>Actinotalea</taxon>
    </lineage>
</organism>
<dbReference type="EMBL" id="JAUQYP010000001">
    <property type="protein sequence ID" value="MDO8107613.1"/>
    <property type="molecule type" value="Genomic_DNA"/>
</dbReference>
<feature type="transmembrane region" description="Helical" evidence="19">
    <location>
        <begin position="22"/>
        <end position="43"/>
    </location>
</feature>
<keyword evidence="6" id="KW-0004">4Fe-4S</keyword>
<evidence type="ECO:0000259" key="20">
    <source>
        <dbReference type="PROSITE" id="PS50109"/>
    </source>
</evidence>
<dbReference type="CDD" id="cd16917">
    <property type="entry name" value="HATPase_UhpB-NarQ-NarX-like"/>
    <property type="match status" value="1"/>
</dbReference>
<keyword evidence="13 22" id="KW-0067">ATP-binding</keyword>
<dbReference type="InterPro" id="IPR004358">
    <property type="entry name" value="Sig_transdc_His_kin-like_C"/>
</dbReference>
<dbReference type="Pfam" id="PF07730">
    <property type="entry name" value="HisKA_3"/>
    <property type="match status" value="1"/>
</dbReference>
<evidence type="ECO:0000313" key="23">
    <source>
        <dbReference type="Proteomes" id="UP001232536"/>
    </source>
</evidence>
<dbReference type="InterPro" id="IPR050482">
    <property type="entry name" value="Sensor_HK_TwoCompSys"/>
</dbReference>
<keyword evidence="19" id="KW-0812">Transmembrane</keyword>
<comment type="subcellular location">
    <subcellularLocation>
        <location evidence="3">Cytoplasm</location>
    </subcellularLocation>
</comment>
<evidence type="ECO:0000256" key="18">
    <source>
        <dbReference type="ARBA" id="ARBA00030800"/>
    </source>
</evidence>
<evidence type="ECO:0000256" key="7">
    <source>
        <dbReference type="ARBA" id="ARBA00022490"/>
    </source>
</evidence>
<protein>
    <recommendedName>
        <fullName evidence="5">Oxygen sensor histidine kinase NreB</fullName>
        <ecNumber evidence="4">2.7.13.3</ecNumber>
    </recommendedName>
    <alternativeName>
        <fullName evidence="18">Nitrogen regulation protein B</fullName>
    </alternativeName>
</protein>
<accession>A0ABT9D9N4</accession>
<dbReference type="SMART" id="SM00387">
    <property type="entry name" value="HATPase_c"/>
    <property type="match status" value="1"/>
</dbReference>
<keyword evidence="9" id="KW-0808">Transferase</keyword>
<dbReference type="Pfam" id="PF02518">
    <property type="entry name" value="HATPase_c"/>
    <property type="match status" value="1"/>
</dbReference>
<dbReference type="GO" id="GO:0005524">
    <property type="term" value="F:ATP binding"/>
    <property type="evidence" value="ECO:0007669"/>
    <property type="project" value="UniProtKB-KW"/>
</dbReference>
<dbReference type="InterPro" id="IPR036890">
    <property type="entry name" value="HATPase_C_sf"/>
</dbReference>
<feature type="transmembrane region" description="Helical" evidence="19">
    <location>
        <begin position="104"/>
        <end position="122"/>
    </location>
</feature>
<name>A0ABT9D9N4_9CELL</name>
<keyword evidence="10" id="KW-0479">Metal-binding</keyword>
<dbReference type="EC" id="2.7.13.3" evidence="4"/>
<evidence type="ECO:0000256" key="2">
    <source>
        <dbReference type="ARBA" id="ARBA00001966"/>
    </source>
</evidence>
<evidence type="ECO:0000256" key="6">
    <source>
        <dbReference type="ARBA" id="ARBA00022485"/>
    </source>
</evidence>
<feature type="domain" description="PAS" evidence="21">
    <location>
        <begin position="145"/>
        <end position="181"/>
    </location>
</feature>
<dbReference type="InterPro" id="IPR011712">
    <property type="entry name" value="Sig_transdc_His_kin_sub3_dim/P"/>
</dbReference>
<keyword evidence="23" id="KW-1185">Reference proteome</keyword>
<dbReference type="PANTHER" id="PTHR24421">
    <property type="entry name" value="NITRATE/NITRITE SENSOR PROTEIN NARX-RELATED"/>
    <property type="match status" value="1"/>
</dbReference>
<dbReference type="Gene3D" id="1.20.5.1930">
    <property type="match status" value="1"/>
</dbReference>
<evidence type="ECO:0000256" key="19">
    <source>
        <dbReference type="SAM" id="Phobius"/>
    </source>
</evidence>
<keyword evidence="16" id="KW-0411">Iron-sulfur</keyword>
<dbReference type="SUPFAM" id="SSF55785">
    <property type="entry name" value="PYP-like sensor domain (PAS domain)"/>
    <property type="match status" value="1"/>
</dbReference>
<evidence type="ECO:0000259" key="21">
    <source>
        <dbReference type="PROSITE" id="PS50112"/>
    </source>
</evidence>
<evidence type="ECO:0000256" key="17">
    <source>
        <dbReference type="ARBA" id="ARBA00024827"/>
    </source>
</evidence>
<evidence type="ECO:0000256" key="10">
    <source>
        <dbReference type="ARBA" id="ARBA00022723"/>
    </source>
</evidence>
<proteinExistence type="predicted"/>
<dbReference type="PANTHER" id="PTHR24421:SF10">
    <property type="entry name" value="NITRATE_NITRITE SENSOR PROTEIN NARQ"/>
    <property type="match status" value="1"/>
</dbReference>
<dbReference type="SUPFAM" id="SSF55874">
    <property type="entry name" value="ATPase domain of HSP90 chaperone/DNA topoisomerase II/histidine kinase"/>
    <property type="match status" value="1"/>
</dbReference>
<evidence type="ECO:0000256" key="11">
    <source>
        <dbReference type="ARBA" id="ARBA00022741"/>
    </source>
</evidence>
<keyword evidence="7" id="KW-0963">Cytoplasm</keyword>
<reference evidence="22 23" key="1">
    <citation type="submission" date="2023-07" db="EMBL/GenBank/DDBJ databases">
        <title>Description of novel actinomycetes strains, isolated from tidal flat sediment.</title>
        <authorList>
            <person name="Lu C."/>
        </authorList>
    </citation>
    <scope>NUCLEOTIDE SEQUENCE [LARGE SCALE GENOMIC DNA]</scope>
    <source>
        <strain evidence="22 23">SYSU T00b441</strain>
    </source>
</reference>
<dbReference type="RefSeq" id="WP_304601231.1">
    <property type="nucleotide sequence ID" value="NZ_JAUQYO010000001.1"/>
</dbReference>
<keyword evidence="14" id="KW-0408">Iron</keyword>
<evidence type="ECO:0000256" key="1">
    <source>
        <dbReference type="ARBA" id="ARBA00000085"/>
    </source>
</evidence>
<feature type="domain" description="Histidine kinase" evidence="20">
    <location>
        <begin position="375"/>
        <end position="462"/>
    </location>
</feature>
<comment type="function">
    <text evidence="17">Member of the two-component regulatory system NreB/NreC involved in the control of dissimilatory nitrate/nitrite reduction in response to oxygen. NreB functions as a direct oxygen sensor histidine kinase which is autophosphorylated, in the absence of oxygen, probably at the conserved histidine residue, and transfers its phosphate group probably to a conserved aspartate residue of NreC. NreB/NreC activates the expression of the nitrate (narGHJI) and nitrite (nir) reductase operons, as well as the putative nitrate transporter gene narT.</text>
</comment>
<feature type="transmembrane region" description="Helical" evidence="19">
    <location>
        <begin position="64"/>
        <end position="92"/>
    </location>
</feature>
<dbReference type="PRINTS" id="PR00344">
    <property type="entry name" value="BCTRLSENSOR"/>
</dbReference>
<evidence type="ECO:0000256" key="5">
    <source>
        <dbReference type="ARBA" id="ARBA00017322"/>
    </source>
</evidence>
<evidence type="ECO:0000256" key="13">
    <source>
        <dbReference type="ARBA" id="ARBA00022840"/>
    </source>
</evidence>
<dbReference type="Proteomes" id="UP001232536">
    <property type="component" value="Unassembled WGS sequence"/>
</dbReference>
<dbReference type="PROSITE" id="PS50112">
    <property type="entry name" value="PAS"/>
    <property type="match status" value="1"/>
</dbReference>
<evidence type="ECO:0000256" key="16">
    <source>
        <dbReference type="ARBA" id="ARBA00023014"/>
    </source>
</evidence>
<keyword evidence="15" id="KW-0902">Two-component regulatory system</keyword>
<dbReference type="Pfam" id="PF13188">
    <property type="entry name" value="PAS_8"/>
    <property type="match status" value="1"/>
</dbReference>
<evidence type="ECO:0000256" key="14">
    <source>
        <dbReference type="ARBA" id="ARBA00023004"/>
    </source>
</evidence>